<evidence type="ECO:0000256" key="1">
    <source>
        <dbReference type="ARBA" id="ARBA00004141"/>
    </source>
</evidence>
<keyword evidence="8" id="KW-1185">Reference proteome</keyword>
<feature type="domain" description="Major facilitator superfamily (MFS) profile" evidence="6">
    <location>
        <begin position="24"/>
        <end position="409"/>
    </location>
</feature>
<gene>
    <name evidence="7" type="ORF">SAMN05216167_103226</name>
</gene>
<evidence type="ECO:0000313" key="7">
    <source>
        <dbReference type="EMBL" id="SFD07869.1"/>
    </source>
</evidence>
<dbReference type="Proteomes" id="UP000198598">
    <property type="component" value="Unassembled WGS sequence"/>
</dbReference>
<feature type="transmembrane region" description="Helical" evidence="5">
    <location>
        <begin position="152"/>
        <end position="171"/>
    </location>
</feature>
<sequence length="419" mass="45155">MKPITTPESTATNRPVISQLLQLPVLVAALGYLVDMYDLFLFSVVRVPSLKGLGIDGDRLLSDGLLLLNAQMVGLLIGGIFWGILGDKKGRLSVLFGSILIYSLANIANGFVTSLDQYVLLRFVAGLGLAGELGAGITLVTEILPKQIRGYGTTLVATMGVLGAILAYFMADLFDWRISYFIGGGLGLLLLVLRVNVLESGLFVKTKQRALSRGSVLMLVSDKTRLFKYFQCILVGLPIWFVVGILITFSPEFGKALGLSAPVVAGKAVMLSFSGQVLGDIVSGFLSQSMQSRKKVIRLFMLLSLAFMLIYLLAPVSDLTLFYTICVCLGFANGYWTLFITIAAELFGTNLRATVATTVPNFVRGATIPLSALFIQLKPALGTIYSALTVGLLTLAVALIALSFLDETFKKDLDYVEEG</sequence>
<evidence type="ECO:0000313" key="8">
    <source>
        <dbReference type="Proteomes" id="UP000198598"/>
    </source>
</evidence>
<keyword evidence="4 5" id="KW-0472">Membrane</keyword>
<dbReference type="SUPFAM" id="SSF103473">
    <property type="entry name" value="MFS general substrate transporter"/>
    <property type="match status" value="1"/>
</dbReference>
<evidence type="ECO:0000256" key="4">
    <source>
        <dbReference type="ARBA" id="ARBA00023136"/>
    </source>
</evidence>
<dbReference type="OrthoDB" id="9774156at2"/>
<dbReference type="GO" id="GO:0046943">
    <property type="term" value="F:carboxylic acid transmembrane transporter activity"/>
    <property type="evidence" value="ECO:0007669"/>
    <property type="project" value="TreeGrafter"/>
</dbReference>
<feature type="transmembrane region" description="Helical" evidence="5">
    <location>
        <begin position="92"/>
        <end position="112"/>
    </location>
</feature>
<dbReference type="EMBL" id="FOLQ01000003">
    <property type="protein sequence ID" value="SFD07869.1"/>
    <property type="molecule type" value="Genomic_DNA"/>
</dbReference>
<comment type="subcellular location">
    <subcellularLocation>
        <location evidence="1">Membrane</location>
        <topology evidence="1">Multi-pass membrane protein</topology>
    </subcellularLocation>
</comment>
<feature type="transmembrane region" description="Helical" evidence="5">
    <location>
        <begin position="118"/>
        <end position="140"/>
    </location>
</feature>
<feature type="transmembrane region" description="Helical" evidence="5">
    <location>
        <begin position="322"/>
        <end position="347"/>
    </location>
</feature>
<feature type="transmembrane region" description="Helical" evidence="5">
    <location>
        <begin position="269"/>
        <end position="287"/>
    </location>
</feature>
<feature type="transmembrane region" description="Helical" evidence="5">
    <location>
        <begin position="226"/>
        <end position="249"/>
    </location>
</feature>
<reference evidence="7 8" key="1">
    <citation type="submission" date="2016-10" db="EMBL/GenBank/DDBJ databases">
        <authorList>
            <person name="de Groot N.N."/>
        </authorList>
    </citation>
    <scope>NUCLEOTIDE SEQUENCE [LARGE SCALE GENOMIC DNA]</scope>
    <source>
        <strain evidence="7 8">DSM 26130</strain>
    </source>
</reference>
<dbReference type="Gene3D" id="1.20.1250.20">
    <property type="entry name" value="MFS general substrate transporter like domains"/>
    <property type="match status" value="2"/>
</dbReference>
<dbReference type="PANTHER" id="PTHR23508:SF10">
    <property type="entry name" value="CARBOXYLIC ACID TRANSPORTER PROTEIN HOMOLOG"/>
    <property type="match status" value="1"/>
</dbReference>
<proteinExistence type="predicted"/>
<evidence type="ECO:0000256" key="5">
    <source>
        <dbReference type="SAM" id="Phobius"/>
    </source>
</evidence>
<dbReference type="STRING" id="662367.SAMN05216167_103226"/>
<dbReference type="AlphaFoldDB" id="A0A1I1PDJ3"/>
<protein>
    <submittedName>
        <fullName evidence="7">Predicted arabinose efflux permease, MFS family</fullName>
    </submittedName>
</protein>
<feature type="transmembrane region" description="Helical" evidence="5">
    <location>
        <begin position="299"/>
        <end position="316"/>
    </location>
</feature>
<feature type="transmembrane region" description="Helical" evidence="5">
    <location>
        <begin position="177"/>
        <end position="197"/>
    </location>
</feature>
<accession>A0A1I1PDJ3</accession>
<dbReference type="PROSITE" id="PS50850">
    <property type="entry name" value="MFS"/>
    <property type="match status" value="1"/>
</dbReference>
<keyword evidence="2 5" id="KW-0812">Transmembrane</keyword>
<dbReference type="InterPro" id="IPR036259">
    <property type="entry name" value="MFS_trans_sf"/>
</dbReference>
<dbReference type="RefSeq" id="WP_093825610.1">
    <property type="nucleotide sequence ID" value="NZ_FOLQ01000003.1"/>
</dbReference>
<organism evidence="7 8">
    <name type="scientific">Spirosoma endophyticum</name>
    <dbReference type="NCBI Taxonomy" id="662367"/>
    <lineage>
        <taxon>Bacteria</taxon>
        <taxon>Pseudomonadati</taxon>
        <taxon>Bacteroidota</taxon>
        <taxon>Cytophagia</taxon>
        <taxon>Cytophagales</taxon>
        <taxon>Cytophagaceae</taxon>
        <taxon>Spirosoma</taxon>
    </lineage>
</organism>
<dbReference type="CDD" id="cd17316">
    <property type="entry name" value="MFS_SV2_like"/>
    <property type="match status" value="1"/>
</dbReference>
<dbReference type="InterPro" id="IPR011701">
    <property type="entry name" value="MFS"/>
</dbReference>
<feature type="transmembrane region" description="Helical" evidence="5">
    <location>
        <begin position="20"/>
        <end position="45"/>
    </location>
</feature>
<dbReference type="PANTHER" id="PTHR23508">
    <property type="entry name" value="CARBOXYLIC ACID TRANSPORTER PROTEIN HOMOLOG"/>
    <property type="match status" value="1"/>
</dbReference>
<evidence type="ECO:0000256" key="2">
    <source>
        <dbReference type="ARBA" id="ARBA00022692"/>
    </source>
</evidence>
<evidence type="ECO:0000256" key="3">
    <source>
        <dbReference type="ARBA" id="ARBA00022989"/>
    </source>
</evidence>
<dbReference type="Pfam" id="PF07690">
    <property type="entry name" value="MFS_1"/>
    <property type="match status" value="1"/>
</dbReference>
<keyword evidence="3 5" id="KW-1133">Transmembrane helix</keyword>
<feature type="transmembrane region" description="Helical" evidence="5">
    <location>
        <begin position="65"/>
        <end position="85"/>
    </location>
</feature>
<dbReference type="GO" id="GO:0005886">
    <property type="term" value="C:plasma membrane"/>
    <property type="evidence" value="ECO:0007669"/>
    <property type="project" value="TreeGrafter"/>
</dbReference>
<evidence type="ECO:0000259" key="6">
    <source>
        <dbReference type="PROSITE" id="PS50850"/>
    </source>
</evidence>
<dbReference type="InterPro" id="IPR020846">
    <property type="entry name" value="MFS_dom"/>
</dbReference>
<feature type="transmembrane region" description="Helical" evidence="5">
    <location>
        <begin position="383"/>
        <end position="405"/>
    </location>
</feature>
<name>A0A1I1PDJ3_9BACT</name>